<gene>
    <name evidence="1" type="ordered locus">Tint_2910</name>
</gene>
<dbReference type="KEGG" id="tin:Tint_2910"/>
<dbReference type="STRING" id="75379.Tint_2910"/>
<name>D5WYS2_THIK1</name>
<sequence>MSGSFERVAADDASARPTMVAHKLGAETSRAAPGHLLPFEDSGEQPSGRPLYFETCRNVIPHFSARAGIEPTRGNGSTAALCCSPRPPGWWVSGSGAAEFTQLDSQESVAKCEAVSDGRCCLSKLTDIEQRWLGEICSDQPSHFWVSAGATVAGCGLWTA</sequence>
<accession>D5WYS2</accession>
<proteinExistence type="predicted"/>
<protein>
    <submittedName>
        <fullName evidence="1">Uncharacterized protein</fullName>
    </submittedName>
</protein>
<dbReference type="HOGENOM" id="CLU_1651377_0_0_4"/>
<reference evidence="1" key="1">
    <citation type="submission" date="2010-04" db="EMBL/GenBank/DDBJ databases">
        <title>Complete sequence of Thiomonas intermedia K12.</title>
        <authorList>
            <consortium name="US DOE Joint Genome Institute"/>
            <person name="Lucas S."/>
            <person name="Copeland A."/>
            <person name="Lapidus A."/>
            <person name="Cheng J.-F."/>
            <person name="Bruce D."/>
            <person name="Goodwin L."/>
            <person name="Pitluck S."/>
            <person name="Davenport K."/>
            <person name="Detter J.C."/>
            <person name="Han C."/>
            <person name="Tapia R."/>
            <person name="Land M."/>
            <person name="Hauser L."/>
            <person name="Kyrpides N."/>
            <person name="Ovchinnikova G."/>
            <person name="Kerfeld C.A."/>
            <person name="Cannon G.C."/>
            <person name="Heinhorst S."/>
            <person name="Woyke T."/>
        </authorList>
    </citation>
    <scope>NUCLEOTIDE SEQUENCE [LARGE SCALE GENOMIC DNA]</scope>
    <source>
        <strain evidence="1">K12</strain>
    </source>
</reference>
<dbReference type="EMBL" id="CP002021">
    <property type="protein sequence ID" value="ADG32249.1"/>
    <property type="molecule type" value="Genomic_DNA"/>
</dbReference>
<evidence type="ECO:0000313" key="1">
    <source>
        <dbReference type="EMBL" id="ADG32249.1"/>
    </source>
</evidence>
<dbReference type="AlphaFoldDB" id="D5WYS2"/>
<organism evidence="1">
    <name type="scientific">Thiomonas intermedia (strain K12)</name>
    <name type="common">Thiobacillus intermedius</name>
    <dbReference type="NCBI Taxonomy" id="75379"/>
    <lineage>
        <taxon>Bacteria</taxon>
        <taxon>Pseudomonadati</taxon>
        <taxon>Pseudomonadota</taxon>
        <taxon>Betaproteobacteria</taxon>
        <taxon>Burkholderiales</taxon>
        <taxon>Thiomonas</taxon>
    </lineage>
</organism>